<name>I5C600_9BACT</name>
<dbReference type="Proteomes" id="UP000005551">
    <property type="component" value="Unassembled WGS sequence"/>
</dbReference>
<comment type="caution">
    <text evidence="1">The sequence shown here is derived from an EMBL/GenBank/DDBJ whole genome shotgun (WGS) entry which is preliminary data.</text>
</comment>
<dbReference type="EMBL" id="AJYA01000015">
    <property type="protein sequence ID" value="EIM77252.1"/>
    <property type="molecule type" value="Genomic_DNA"/>
</dbReference>
<dbReference type="OrthoDB" id="9803907at2"/>
<organism evidence="1 2">
    <name type="scientific">Nitritalea halalkaliphila LW7</name>
    <dbReference type="NCBI Taxonomy" id="1189621"/>
    <lineage>
        <taxon>Bacteria</taxon>
        <taxon>Pseudomonadati</taxon>
        <taxon>Bacteroidota</taxon>
        <taxon>Cytophagia</taxon>
        <taxon>Cytophagales</taxon>
        <taxon>Cyclobacteriaceae</taxon>
        <taxon>Nitritalea</taxon>
    </lineage>
</organism>
<keyword evidence="2" id="KW-1185">Reference proteome</keyword>
<dbReference type="SUPFAM" id="SSF56059">
    <property type="entry name" value="Glutathione synthetase ATP-binding domain-like"/>
    <property type="match status" value="1"/>
</dbReference>
<sequence length="144" mass="15920">MTEALAELHVVPKSVAFTREEENLSAIGHILGYPYWVRSSSGSSGLGSLKISNEVALRNWLVLNPDVEFFLASQYLPGRNLACKLLYWKGKLVRAASAERVNYIMAKVVPSGITGNTSFGRLLNEPQLVEIADRAMQHIFKKTG</sequence>
<dbReference type="AlphaFoldDB" id="I5C600"/>
<reference evidence="1 2" key="1">
    <citation type="submission" date="2012-05" db="EMBL/GenBank/DDBJ databases">
        <title>Genome sequence of Nitritalea halalkaliphila LW7.</title>
        <authorList>
            <person name="Jangir P.K."/>
            <person name="Singh A."/>
            <person name="Shivaji S."/>
            <person name="Sharma R."/>
        </authorList>
    </citation>
    <scope>NUCLEOTIDE SEQUENCE [LARGE SCALE GENOMIC DNA]</scope>
    <source>
        <strain evidence="1 2">LW7</strain>
    </source>
</reference>
<proteinExistence type="predicted"/>
<evidence type="ECO:0000313" key="2">
    <source>
        <dbReference type="Proteomes" id="UP000005551"/>
    </source>
</evidence>
<evidence type="ECO:0008006" key="3">
    <source>
        <dbReference type="Google" id="ProtNLM"/>
    </source>
</evidence>
<accession>I5C600</accession>
<protein>
    <recommendedName>
        <fullName evidence="3">ATP-grasp domain-containing protein</fullName>
    </recommendedName>
</protein>
<gene>
    <name evidence="1" type="ORF">A3SI_06684</name>
</gene>
<evidence type="ECO:0000313" key="1">
    <source>
        <dbReference type="EMBL" id="EIM77252.1"/>
    </source>
</evidence>
<dbReference type="STRING" id="1189621.A3SI_06684"/>